<dbReference type="EMBL" id="PUIB01000015">
    <property type="protein sequence ID" value="PQO35488.1"/>
    <property type="molecule type" value="Genomic_DNA"/>
</dbReference>
<reference evidence="2 3" key="1">
    <citation type="submission" date="2018-02" db="EMBL/GenBank/DDBJ databases">
        <title>Comparative genomes isolates from brazilian mangrove.</title>
        <authorList>
            <person name="Araujo J.E."/>
            <person name="Taketani R.G."/>
            <person name="Silva M.C.P."/>
            <person name="Loureco M.V."/>
            <person name="Andreote F.D."/>
        </authorList>
    </citation>
    <scope>NUCLEOTIDE SEQUENCE [LARGE SCALE GENOMIC DNA]</scope>
    <source>
        <strain evidence="2 3">NAP PRIS-MGV</strain>
    </source>
</reference>
<feature type="transmembrane region" description="Helical" evidence="1">
    <location>
        <begin position="193"/>
        <end position="214"/>
    </location>
</feature>
<accession>A0A2S8FTH6</accession>
<proteinExistence type="predicted"/>
<comment type="caution">
    <text evidence="2">The sequence shown here is derived from an EMBL/GenBank/DDBJ whole genome shotgun (WGS) entry which is preliminary data.</text>
</comment>
<feature type="transmembrane region" description="Helical" evidence="1">
    <location>
        <begin position="226"/>
        <end position="247"/>
    </location>
</feature>
<dbReference type="Proteomes" id="UP000239388">
    <property type="component" value="Unassembled WGS sequence"/>
</dbReference>
<keyword evidence="1" id="KW-1133">Transmembrane helix</keyword>
<protein>
    <submittedName>
        <fullName evidence="2">Uncharacterized protein</fullName>
    </submittedName>
</protein>
<evidence type="ECO:0000313" key="3">
    <source>
        <dbReference type="Proteomes" id="UP000239388"/>
    </source>
</evidence>
<feature type="transmembrane region" description="Helical" evidence="1">
    <location>
        <begin position="384"/>
        <end position="404"/>
    </location>
</feature>
<feature type="transmembrane region" description="Helical" evidence="1">
    <location>
        <begin position="31"/>
        <end position="56"/>
    </location>
</feature>
<feature type="transmembrane region" description="Helical" evidence="1">
    <location>
        <begin position="323"/>
        <end position="344"/>
    </location>
</feature>
<dbReference type="AlphaFoldDB" id="A0A2S8FTH6"/>
<evidence type="ECO:0000256" key="1">
    <source>
        <dbReference type="SAM" id="Phobius"/>
    </source>
</evidence>
<name>A0A2S8FTH6_9BACT</name>
<feature type="transmembrane region" description="Helical" evidence="1">
    <location>
        <begin position="515"/>
        <end position="535"/>
    </location>
</feature>
<gene>
    <name evidence="2" type="ORF">C5Y98_14105</name>
</gene>
<feature type="transmembrane region" description="Helical" evidence="1">
    <location>
        <begin position="121"/>
        <end position="146"/>
    </location>
</feature>
<feature type="transmembrane region" description="Helical" evidence="1">
    <location>
        <begin position="293"/>
        <end position="317"/>
    </location>
</feature>
<feature type="transmembrane region" description="Helical" evidence="1">
    <location>
        <begin position="449"/>
        <end position="468"/>
    </location>
</feature>
<keyword evidence="1" id="KW-0812">Transmembrane</keyword>
<keyword evidence="1" id="KW-0472">Membrane</keyword>
<feature type="transmembrane region" description="Helical" evidence="1">
    <location>
        <begin position="158"/>
        <end position="181"/>
    </location>
</feature>
<feature type="transmembrane region" description="Helical" evidence="1">
    <location>
        <begin position="475"/>
        <end position="495"/>
    </location>
</feature>
<sequence length="555" mass="60280">MTSVDLFTEEEEPVALPAKVDPRAAAISLQLCWGFFLQTLAIGVTVLAATALPIWYLVQIVLLYSTVSSLANLSGLILAWPGLPWTRRCGFSAFALAMSIGFFYFGAYIEGNVYFREMVYVLVAVILQAILAALLAATFRAALGAIRRDSASAASPHFSLLALMLSISGAGLLFGATRWLLMEMGWTSFETVFNGLTVFLLLTGGGAIAGVVPFAATFGQSRSRRWAILLIGFAAILGVGFGCHSGLQWLAEGAGPKLVDWWLCLGCQFVLTTIGLGAALFSNENSARTQPNWLWRYAVAIGLPLVVAAVQLFAQLFFDTSSFFGHFPLVQSCFLATFSVLAIVMTMGDGNARIRIPICVGLAVVLAWGSGAIVYHIVGRANVPLWFMLVASLYVVIATLHYGIRNFCQSWKATTEVRRARIMIALLVLVFLPVSVVVVGDFWRYSSPRIVLLCAASTILPMIALNASTLRWRRAAMFAAPLVAVLLTTAHHWLAKFPDDDLFGRHAASEIYIESAVIGYVVILLIALLPIFLAVNQTSANWEEEPKESMAELSQ</sequence>
<feature type="transmembrane region" description="Helical" evidence="1">
    <location>
        <begin position="90"/>
        <end position="109"/>
    </location>
</feature>
<organism evidence="2 3">
    <name type="scientific">Blastopirellula marina</name>
    <dbReference type="NCBI Taxonomy" id="124"/>
    <lineage>
        <taxon>Bacteria</taxon>
        <taxon>Pseudomonadati</taxon>
        <taxon>Planctomycetota</taxon>
        <taxon>Planctomycetia</taxon>
        <taxon>Pirellulales</taxon>
        <taxon>Pirellulaceae</taxon>
        <taxon>Blastopirellula</taxon>
    </lineage>
</organism>
<feature type="transmembrane region" description="Helical" evidence="1">
    <location>
        <begin position="259"/>
        <end position="281"/>
    </location>
</feature>
<feature type="transmembrane region" description="Helical" evidence="1">
    <location>
        <begin position="424"/>
        <end position="443"/>
    </location>
</feature>
<feature type="transmembrane region" description="Helical" evidence="1">
    <location>
        <begin position="356"/>
        <end position="378"/>
    </location>
</feature>
<dbReference type="OrthoDB" id="289005at2"/>
<feature type="transmembrane region" description="Helical" evidence="1">
    <location>
        <begin position="62"/>
        <end position="83"/>
    </location>
</feature>
<evidence type="ECO:0000313" key="2">
    <source>
        <dbReference type="EMBL" id="PQO35488.1"/>
    </source>
</evidence>
<dbReference type="RefSeq" id="WP_105354904.1">
    <property type="nucleotide sequence ID" value="NZ_PUIB01000015.1"/>
</dbReference>